<dbReference type="SUPFAM" id="SSF81345">
    <property type="entry name" value="ABC transporter involved in vitamin B12 uptake, BtuC"/>
    <property type="match status" value="1"/>
</dbReference>
<accession>A0A328UEI5</accession>
<dbReference type="FunFam" id="1.10.3470.10:FF:000001">
    <property type="entry name" value="Vitamin B12 ABC transporter permease BtuC"/>
    <property type="match status" value="1"/>
</dbReference>
<evidence type="ECO:0000313" key="10">
    <source>
        <dbReference type="Proteomes" id="UP000249377"/>
    </source>
</evidence>
<comment type="caution">
    <text evidence="9">The sequence shown here is derived from an EMBL/GenBank/DDBJ whole genome shotgun (WGS) entry which is preliminary data.</text>
</comment>
<proteinExistence type="inferred from homology"/>
<dbReference type="PANTHER" id="PTHR30472:SF25">
    <property type="entry name" value="ABC TRANSPORTER PERMEASE PROTEIN MJ0876-RELATED"/>
    <property type="match status" value="1"/>
</dbReference>
<feature type="transmembrane region" description="Helical" evidence="8">
    <location>
        <begin position="153"/>
        <end position="176"/>
    </location>
</feature>
<evidence type="ECO:0000313" key="9">
    <source>
        <dbReference type="EMBL" id="RAQ29769.1"/>
    </source>
</evidence>
<dbReference type="EMBL" id="QLYR01000002">
    <property type="protein sequence ID" value="RAQ29769.1"/>
    <property type="molecule type" value="Genomic_DNA"/>
</dbReference>
<keyword evidence="7 8" id="KW-0472">Membrane</keyword>
<feature type="transmembrane region" description="Helical" evidence="8">
    <location>
        <begin position="282"/>
        <end position="303"/>
    </location>
</feature>
<dbReference type="Pfam" id="PF01032">
    <property type="entry name" value="FecCD"/>
    <property type="match status" value="1"/>
</dbReference>
<feature type="transmembrane region" description="Helical" evidence="8">
    <location>
        <begin position="315"/>
        <end position="332"/>
    </location>
</feature>
<feature type="transmembrane region" description="Helical" evidence="8">
    <location>
        <begin position="71"/>
        <end position="88"/>
    </location>
</feature>
<keyword evidence="3" id="KW-0813">Transport</keyword>
<feature type="transmembrane region" description="Helical" evidence="8">
    <location>
        <begin position="20"/>
        <end position="37"/>
    </location>
</feature>
<dbReference type="InterPro" id="IPR000522">
    <property type="entry name" value="ABC_transptr_permease_BtuC"/>
</dbReference>
<dbReference type="CDD" id="cd06550">
    <property type="entry name" value="TM_ABC_iron-siderophores_like"/>
    <property type="match status" value="1"/>
</dbReference>
<protein>
    <submittedName>
        <fullName evidence="9">Iron ABC transporter permease</fullName>
    </submittedName>
</protein>
<evidence type="ECO:0000256" key="2">
    <source>
        <dbReference type="ARBA" id="ARBA00007935"/>
    </source>
</evidence>
<keyword evidence="10" id="KW-1185">Reference proteome</keyword>
<evidence type="ECO:0000256" key="6">
    <source>
        <dbReference type="ARBA" id="ARBA00022989"/>
    </source>
</evidence>
<evidence type="ECO:0000256" key="1">
    <source>
        <dbReference type="ARBA" id="ARBA00004651"/>
    </source>
</evidence>
<dbReference type="InterPro" id="IPR037294">
    <property type="entry name" value="ABC_BtuC-like"/>
</dbReference>
<dbReference type="PANTHER" id="PTHR30472">
    <property type="entry name" value="FERRIC ENTEROBACTIN TRANSPORT SYSTEM PERMEASE PROTEIN"/>
    <property type="match status" value="1"/>
</dbReference>
<feature type="transmembrane region" description="Helical" evidence="8">
    <location>
        <begin position="243"/>
        <end position="270"/>
    </location>
</feature>
<name>A0A328UEI5_9FIRM</name>
<evidence type="ECO:0000256" key="4">
    <source>
        <dbReference type="ARBA" id="ARBA00022475"/>
    </source>
</evidence>
<keyword evidence="5 8" id="KW-0812">Transmembrane</keyword>
<feature type="transmembrane region" description="Helical" evidence="8">
    <location>
        <begin position="125"/>
        <end position="146"/>
    </location>
</feature>
<keyword evidence="6 8" id="KW-1133">Transmembrane helix</keyword>
<sequence>MRADRSGERAYLCRSKASVFVMAALLCGVLLLSLRYGSSGFGWDAFWQALLCREGYETERIILYVLRMPRLLEGVLAGVGLSVSGVLLQSVTGNSLASPNIIGVNSGAGFMVILVLSFFPSAFFALPVAAFLGAFLTTLLILSIAGKMGTAKLTVILAGIACTAMLNAGISFLSLLDSDVLVSYNYFSVGGFSSMDMHKLMLPALIIGCCLLVSLAFSGQIDLLCLGDSMAVSLGVRVKRLRLLCMVCASASAAAVVSFAGLLGFVGLVVPHIARRLAGNNTRWLLITSAFAGSILVLLADWLGRMLFAPSELPVGVMMALVGAPFFFVLLMKRRAASNAGL</sequence>
<evidence type="ECO:0000256" key="7">
    <source>
        <dbReference type="ARBA" id="ARBA00023136"/>
    </source>
</evidence>
<organism evidence="9 10">
    <name type="scientific">Hydrogeniiclostridium mannosilyticum</name>
    <dbReference type="NCBI Taxonomy" id="2764322"/>
    <lineage>
        <taxon>Bacteria</taxon>
        <taxon>Bacillati</taxon>
        <taxon>Bacillota</taxon>
        <taxon>Clostridia</taxon>
        <taxon>Eubacteriales</taxon>
        <taxon>Acutalibacteraceae</taxon>
        <taxon>Hydrogeniiclostridium</taxon>
    </lineage>
</organism>
<comment type="subcellular location">
    <subcellularLocation>
        <location evidence="1">Cell membrane</location>
        <topology evidence="1">Multi-pass membrane protein</topology>
    </subcellularLocation>
</comment>
<evidence type="ECO:0000256" key="8">
    <source>
        <dbReference type="SAM" id="Phobius"/>
    </source>
</evidence>
<dbReference type="AlphaFoldDB" id="A0A328UEI5"/>
<feature type="transmembrane region" description="Helical" evidence="8">
    <location>
        <begin position="100"/>
        <end position="119"/>
    </location>
</feature>
<dbReference type="Gene3D" id="1.10.3470.10">
    <property type="entry name" value="ABC transporter involved in vitamin B12 uptake, BtuC"/>
    <property type="match status" value="1"/>
</dbReference>
<dbReference type="RefSeq" id="WP_112332198.1">
    <property type="nucleotide sequence ID" value="NZ_JADPHD010000005.1"/>
</dbReference>
<dbReference type="GO" id="GO:0022857">
    <property type="term" value="F:transmembrane transporter activity"/>
    <property type="evidence" value="ECO:0007669"/>
    <property type="project" value="InterPro"/>
</dbReference>
<evidence type="ECO:0000256" key="3">
    <source>
        <dbReference type="ARBA" id="ARBA00022448"/>
    </source>
</evidence>
<dbReference type="GO" id="GO:0005886">
    <property type="term" value="C:plasma membrane"/>
    <property type="evidence" value="ECO:0007669"/>
    <property type="project" value="UniProtKB-SubCell"/>
</dbReference>
<evidence type="ECO:0000256" key="5">
    <source>
        <dbReference type="ARBA" id="ARBA00022692"/>
    </source>
</evidence>
<feature type="transmembrane region" description="Helical" evidence="8">
    <location>
        <begin position="200"/>
        <end position="223"/>
    </location>
</feature>
<gene>
    <name evidence="9" type="ORF">DPQ25_05590</name>
</gene>
<reference evidence="9 10" key="1">
    <citation type="submission" date="2018-06" db="EMBL/GenBank/DDBJ databases">
        <title>Noncontiguous genome sequence of Ruminococcaceae bacterium ASD2818.</title>
        <authorList>
            <person name="Chaplin A.V."/>
            <person name="Sokolova S.R."/>
            <person name="Kochetkova T.O."/>
            <person name="Goltsov A.Y."/>
            <person name="Trofimov D.Y."/>
            <person name="Efimov B.A."/>
        </authorList>
    </citation>
    <scope>NUCLEOTIDE SEQUENCE [LARGE SCALE GENOMIC DNA]</scope>
    <source>
        <strain evidence="9 10">ASD2818</strain>
    </source>
</reference>
<keyword evidence="4" id="KW-1003">Cell membrane</keyword>
<comment type="similarity">
    <text evidence="2">Belongs to the binding-protein-dependent transport system permease family. FecCD subfamily.</text>
</comment>
<dbReference type="Proteomes" id="UP000249377">
    <property type="component" value="Unassembled WGS sequence"/>
</dbReference>